<dbReference type="AlphaFoldDB" id="A0A222EQ46"/>
<dbReference type="OrthoDB" id="9826269at2"/>
<keyword evidence="1" id="KW-0812">Transmembrane</keyword>
<keyword evidence="1" id="KW-1133">Transmembrane helix</keyword>
<sequence>MFWLYIALPFTIILFSGISCYTIAFLIYQKRYWNIKKHFGITPVFFKKENKVIYCSFYIFALLNTFAFIGFIFIYQFYESDYIYYLITILVIYIFSIIVLIISYIKFNNNYTKNIIYTKDEEVDSLITNNLELAKEYDLILIDKYLDIIQNNIVKKMLVLAQNNYLKKINRGLNNQELIKLYLYYIRNNAFVLNQMTKTEVHKNYNIINYMDEIKKWCFKTSDIMYILIQKSKIIKIWKNKVYTKNV</sequence>
<reference evidence="2 3" key="1">
    <citation type="submission" date="2017-07" db="EMBL/GenBank/DDBJ databases">
        <title>Complete genome sequence of Spiroplasma corruscae EC-1 (DSM 19793).</title>
        <authorList>
            <person name="Tsai Y.-M."/>
            <person name="Lo W.-S."/>
            <person name="Kuo C.-H."/>
        </authorList>
    </citation>
    <scope>NUCLEOTIDE SEQUENCE [LARGE SCALE GENOMIC DNA]</scope>
    <source>
        <strain evidence="2 3">EC-1</strain>
    </source>
</reference>
<name>A0A222EQ46_9MOLU</name>
<keyword evidence="1" id="KW-0472">Membrane</keyword>
<organism evidence="2 3">
    <name type="scientific">Spiroplasma corruscae</name>
    <dbReference type="NCBI Taxonomy" id="216934"/>
    <lineage>
        <taxon>Bacteria</taxon>
        <taxon>Bacillati</taxon>
        <taxon>Mycoplasmatota</taxon>
        <taxon>Mollicutes</taxon>
        <taxon>Entomoplasmatales</taxon>
        <taxon>Spiroplasmataceae</taxon>
        <taxon>Spiroplasma</taxon>
    </lineage>
</organism>
<dbReference type="Proteomes" id="UP000203229">
    <property type="component" value="Chromosome"/>
</dbReference>
<dbReference type="KEGG" id="scou:SCORR_v1c06320"/>
<feature type="transmembrane region" description="Helical" evidence="1">
    <location>
        <begin position="82"/>
        <end position="105"/>
    </location>
</feature>
<feature type="transmembrane region" description="Helical" evidence="1">
    <location>
        <begin position="6"/>
        <end position="28"/>
    </location>
</feature>
<dbReference type="EMBL" id="CP022535">
    <property type="protein sequence ID" value="ASP28404.1"/>
    <property type="molecule type" value="Genomic_DNA"/>
</dbReference>
<evidence type="ECO:0000256" key="1">
    <source>
        <dbReference type="SAM" id="Phobius"/>
    </source>
</evidence>
<evidence type="ECO:0000313" key="3">
    <source>
        <dbReference type="Proteomes" id="UP000203229"/>
    </source>
</evidence>
<dbReference type="RefSeq" id="WP_094049100.1">
    <property type="nucleotide sequence ID" value="NZ_CP022535.1"/>
</dbReference>
<protein>
    <submittedName>
        <fullName evidence="2">Uncharacterized protein</fullName>
    </submittedName>
</protein>
<accession>A0A222EQ46</accession>
<keyword evidence="3" id="KW-1185">Reference proteome</keyword>
<evidence type="ECO:0000313" key="2">
    <source>
        <dbReference type="EMBL" id="ASP28404.1"/>
    </source>
</evidence>
<gene>
    <name evidence="2" type="ORF">SCORR_v1c06320</name>
</gene>
<feature type="transmembrane region" description="Helical" evidence="1">
    <location>
        <begin position="52"/>
        <end position="76"/>
    </location>
</feature>
<proteinExistence type="predicted"/>